<reference evidence="3" key="1">
    <citation type="submission" date="2020-04" db="EMBL/GenBank/DDBJ databases">
        <title>A desert anoxygenic phototrophic bacterium fixes CO2 using RubisCO under aerobic conditions.</title>
        <authorList>
            <person name="Tang K."/>
        </authorList>
    </citation>
    <scope>NUCLEOTIDE SEQUENCE [LARGE SCALE GENOMIC DNA]</scope>
    <source>
        <strain evidence="3">MIMtkB3</strain>
    </source>
</reference>
<dbReference type="InterPro" id="IPR050789">
    <property type="entry name" value="Diverse_Enzym_Activities"/>
</dbReference>
<dbReference type="EMBL" id="CP051775">
    <property type="protein sequence ID" value="QJE73722.1"/>
    <property type="molecule type" value="Genomic_DNA"/>
</dbReference>
<dbReference type="KEGG" id="acru:HHL28_12040"/>
<dbReference type="AlphaFoldDB" id="A0A858R967"/>
<evidence type="ECO:0000256" key="1">
    <source>
        <dbReference type="SAM" id="MobiDB-lite"/>
    </source>
</evidence>
<dbReference type="PANTHER" id="PTHR43283">
    <property type="entry name" value="BETA-LACTAMASE-RELATED"/>
    <property type="match status" value="1"/>
</dbReference>
<evidence type="ECO:0000313" key="4">
    <source>
        <dbReference type="Proteomes" id="UP000501891"/>
    </source>
</evidence>
<accession>A0A858R967</accession>
<sequence length="369" mass="39235">MPAMVPAEVPGGAGAVLPVAAPDSRSIGEDGLKAAQGLAEKAGSTALLVWHRGALQLEWYAPQVRPFDRLPGGGLEDALMVMLTGQALKTGLLPSIDTSVATWLPEWKDGPRARVTVRHLLEGSSGLDAPAEPPGPDAAAWTLSAPLAAEPGTRFQPSAFETQVLGLVLSRAAGKPLPAYLGEGLWQPLGARPATLMADGKGTGAYVHCCVEAAARDWLRLGLLVLDRGEAGGAGLIPVHWLDEMLRPVPFSRHDGWRVRFGWPFERQGTVQAKEAFADGDTVFWQGREGARLTVSRGQELVVLRLGPPVADWDESRLANLLSRAVTTPPPDNRKIMSRGSSTELPPITKPPPVPKVETVPLDPLPANQ</sequence>
<organism evidence="3 4">
    <name type="scientific">Aerophototrophica crusticola</name>
    <dbReference type="NCBI Taxonomy" id="1709002"/>
    <lineage>
        <taxon>Bacteria</taxon>
        <taxon>Pseudomonadati</taxon>
        <taxon>Pseudomonadota</taxon>
        <taxon>Alphaproteobacteria</taxon>
        <taxon>Rhodospirillales</taxon>
        <taxon>Rhodospirillaceae</taxon>
        <taxon>Aerophototrophica</taxon>
    </lineage>
</organism>
<dbReference type="Pfam" id="PF00144">
    <property type="entry name" value="Beta-lactamase"/>
    <property type="match status" value="1"/>
</dbReference>
<dbReference type="Gene3D" id="3.40.710.10">
    <property type="entry name" value="DD-peptidase/beta-lactamase superfamily"/>
    <property type="match status" value="1"/>
</dbReference>
<dbReference type="InterPro" id="IPR012338">
    <property type="entry name" value="Beta-lactam/transpept-like"/>
</dbReference>
<feature type="region of interest" description="Disordered" evidence="1">
    <location>
        <begin position="324"/>
        <end position="369"/>
    </location>
</feature>
<dbReference type="InterPro" id="IPR001466">
    <property type="entry name" value="Beta-lactam-related"/>
</dbReference>
<evidence type="ECO:0000313" key="3">
    <source>
        <dbReference type="EMBL" id="QJE73722.1"/>
    </source>
</evidence>
<keyword evidence="4" id="KW-1185">Reference proteome</keyword>
<dbReference type="Proteomes" id="UP000501891">
    <property type="component" value="Chromosome"/>
</dbReference>
<evidence type="ECO:0000259" key="2">
    <source>
        <dbReference type="Pfam" id="PF00144"/>
    </source>
</evidence>
<proteinExistence type="predicted"/>
<dbReference type="SUPFAM" id="SSF56601">
    <property type="entry name" value="beta-lactamase/transpeptidase-like"/>
    <property type="match status" value="1"/>
</dbReference>
<gene>
    <name evidence="3" type="ORF">HHL28_12040</name>
</gene>
<name>A0A858R967_9PROT</name>
<protein>
    <submittedName>
        <fullName evidence="3">Beta-lactamase family protein</fullName>
    </submittedName>
</protein>
<dbReference type="PANTHER" id="PTHR43283:SF7">
    <property type="entry name" value="BETA-LACTAMASE-RELATED DOMAIN-CONTAINING PROTEIN"/>
    <property type="match status" value="1"/>
</dbReference>
<feature type="domain" description="Beta-lactamase-related" evidence="2">
    <location>
        <begin position="44"/>
        <end position="304"/>
    </location>
</feature>